<sequence length="330" mass="33925">MKTAVIGIDIGGTNLRSALVTASGAIVEQRRSTSGIETGRDRFCSRLLASIDELREEAARRGIRVHAIGAGVPGLIGRDGLIHSSVNMRPLEGLNLGSFLEERTGLPAACGNDANIIALGEQRFGAGKGLSSFLVVTIGTGLGSGLILDNRLWTGANGFAAEFGHVTVDPQGLPCPCGNRGCLEQYCSGGAVVRAARELIPAGLLAPAPPEPGAEAVAALARQGVAGARTAFERLGRWLGIALGSLSNTLNLEAVIVGGGVAASFDLLLPGLRAELSQRCFPHIYDGLAILKTELGDDAGLLGGAALAEERLHVPPPPRTEDDGPSLQAP</sequence>
<dbReference type="Gene3D" id="3.30.420.40">
    <property type="match status" value="2"/>
</dbReference>
<comment type="similarity">
    <text evidence="1">Belongs to the ROK (NagC/XylR) family.</text>
</comment>
<dbReference type="PROSITE" id="PS01125">
    <property type="entry name" value="ROK"/>
    <property type="match status" value="1"/>
</dbReference>
<dbReference type="OrthoDB" id="9810372at2"/>
<accession>A0A5A9XLW0</accession>
<name>A0A5A9XLW0_9BACT</name>
<evidence type="ECO:0000256" key="2">
    <source>
        <dbReference type="SAM" id="MobiDB-lite"/>
    </source>
</evidence>
<feature type="region of interest" description="Disordered" evidence="2">
    <location>
        <begin position="310"/>
        <end position="330"/>
    </location>
</feature>
<dbReference type="InterPro" id="IPR000600">
    <property type="entry name" value="ROK"/>
</dbReference>
<proteinExistence type="inferred from homology"/>
<dbReference type="Proteomes" id="UP000324298">
    <property type="component" value="Unassembled WGS sequence"/>
</dbReference>
<dbReference type="AlphaFoldDB" id="A0A5A9XLW0"/>
<dbReference type="RefSeq" id="WP_149306103.1">
    <property type="nucleotide sequence ID" value="NZ_SRSD01000002.1"/>
</dbReference>
<dbReference type="EMBL" id="SRSD01000002">
    <property type="protein sequence ID" value="KAA0893944.1"/>
    <property type="molecule type" value="Genomic_DNA"/>
</dbReference>
<dbReference type="PANTHER" id="PTHR18964">
    <property type="entry name" value="ROK (REPRESSOR, ORF, KINASE) FAMILY"/>
    <property type="match status" value="1"/>
</dbReference>
<comment type="caution">
    <text evidence="3">The sequence shown here is derived from an EMBL/GenBank/DDBJ whole genome shotgun (WGS) entry which is preliminary data.</text>
</comment>
<gene>
    <name evidence="3" type="ORF">ET418_02965</name>
</gene>
<dbReference type="Pfam" id="PF00480">
    <property type="entry name" value="ROK"/>
    <property type="match status" value="1"/>
</dbReference>
<protein>
    <submittedName>
        <fullName evidence="3">ROK family protein</fullName>
    </submittedName>
</protein>
<reference evidence="3 4" key="1">
    <citation type="submission" date="2019-04" db="EMBL/GenBank/DDBJ databases">
        <title>Geobacter ruber sp. nov., ferric-reducing bacteria isolated from paddy soil.</title>
        <authorList>
            <person name="Xu Z."/>
            <person name="Masuda Y."/>
            <person name="Itoh H."/>
            <person name="Senoo K."/>
        </authorList>
    </citation>
    <scope>NUCLEOTIDE SEQUENCE [LARGE SCALE GENOMIC DNA]</scope>
    <source>
        <strain evidence="3 4">Red88</strain>
    </source>
</reference>
<dbReference type="InterPro" id="IPR049874">
    <property type="entry name" value="ROK_cs"/>
</dbReference>
<dbReference type="PANTHER" id="PTHR18964:SF149">
    <property type="entry name" value="BIFUNCTIONAL UDP-N-ACETYLGLUCOSAMINE 2-EPIMERASE_N-ACETYLMANNOSAMINE KINASE"/>
    <property type="match status" value="1"/>
</dbReference>
<dbReference type="SUPFAM" id="SSF53067">
    <property type="entry name" value="Actin-like ATPase domain"/>
    <property type="match status" value="1"/>
</dbReference>
<evidence type="ECO:0000256" key="1">
    <source>
        <dbReference type="ARBA" id="ARBA00006479"/>
    </source>
</evidence>
<evidence type="ECO:0000313" key="3">
    <source>
        <dbReference type="EMBL" id="KAA0893944.1"/>
    </source>
</evidence>
<keyword evidence="4" id="KW-1185">Reference proteome</keyword>
<dbReference type="InterPro" id="IPR043129">
    <property type="entry name" value="ATPase_NBD"/>
</dbReference>
<organism evidence="3 4">
    <name type="scientific">Oryzomonas rubra</name>
    <dbReference type="NCBI Taxonomy" id="2509454"/>
    <lineage>
        <taxon>Bacteria</taxon>
        <taxon>Pseudomonadati</taxon>
        <taxon>Thermodesulfobacteriota</taxon>
        <taxon>Desulfuromonadia</taxon>
        <taxon>Geobacterales</taxon>
        <taxon>Geobacteraceae</taxon>
        <taxon>Oryzomonas</taxon>
    </lineage>
</organism>
<evidence type="ECO:0000313" key="4">
    <source>
        <dbReference type="Proteomes" id="UP000324298"/>
    </source>
</evidence>